<dbReference type="Gene3D" id="3.40.50.2000">
    <property type="entry name" value="Glycogen Phosphorylase B"/>
    <property type="match status" value="2"/>
</dbReference>
<dbReference type="GO" id="GO:0016757">
    <property type="term" value="F:glycosyltransferase activity"/>
    <property type="evidence" value="ECO:0007669"/>
    <property type="project" value="InterPro"/>
</dbReference>
<dbReference type="Pfam" id="PF00534">
    <property type="entry name" value="Glycos_transf_1"/>
    <property type="match status" value="1"/>
</dbReference>
<dbReference type="PANTHER" id="PTHR12526:SF630">
    <property type="entry name" value="GLYCOSYLTRANSFERASE"/>
    <property type="match status" value="1"/>
</dbReference>
<feature type="domain" description="Glycosyl transferase family 1" evidence="1">
    <location>
        <begin position="133"/>
        <end position="259"/>
    </location>
</feature>
<comment type="caution">
    <text evidence="3">The sequence shown here is derived from an EMBL/GenBank/DDBJ whole genome shotgun (WGS) entry which is preliminary data.</text>
</comment>
<protein>
    <submittedName>
        <fullName evidence="3">Glycosyl transferase group 1</fullName>
    </submittedName>
</protein>
<evidence type="ECO:0000259" key="2">
    <source>
        <dbReference type="Pfam" id="PF13439"/>
    </source>
</evidence>
<keyword evidence="4" id="KW-1185">Reference proteome</keyword>
<organism evidence="3 4">
    <name type="scientific">Methanobacterium formicicum (strain DSM 3637 / PP1)</name>
    <dbReference type="NCBI Taxonomy" id="1204725"/>
    <lineage>
        <taxon>Archaea</taxon>
        <taxon>Methanobacteriati</taxon>
        <taxon>Methanobacteriota</taxon>
        <taxon>Methanomada group</taxon>
        <taxon>Methanobacteria</taxon>
        <taxon>Methanobacteriales</taxon>
        <taxon>Methanobacteriaceae</taxon>
        <taxon>Methanobacterium</taxon>
    </lineage>
</organism>
<accession>K2RDR3</accession>
<dbReference type="OrthoDB" id="132546at2157"/>
<dbReference type="RefSeq" id="WP_004029870.1">
    <property type="nucleotide sequence ID" value="NZ_AMPO01000002.1"/>
</dbReference>
<dbReference type="PANTHER" id="PTHR12526">
    <property type="entry name" value="GLYCOSYLTRANSFERASE"/>
    <property type="match status" value="1"/>
</dbReference>
<dbReference type="SUPFAM" id="SSF53756">
    <property type="entry name" value="UDP-Glycosyltransferase/glycogen phosphorylase"/>
    <property type="match status" value="1"/>
</dbReference>
<evidence type="ECO:0000313" key="4">
    <source>
        <dbReference type="Proteomes" id="UP000007360"/>
    </source>
</evidence>
<dbReference type="EMBL" id="AMPO01000002">
    <property type="protein sequence ID" value="EKF86484.1"/>
    <property type="molecule type" value="Genomic_DNA"/>
</dbReference>
<reference evidence="3 4" key="1">
    <citation type="journal article" date="2012" name="J. Bacteriol.">
        <title>Draft genome sequence of Methanobacterium formicicum DSM 3637, an archaebacterium isolated from the methane producer amoeba Pelomyxa palustris.</title>
        <authorList>
            <person name="Gutierrez G."/>
        </authorList>
    </citation>
    <scope>NUCLEOTIDE SEQUENCE [LARGE SCALE GENOMIC DNA]</scope>
    <source>
        <strain evidence="4">DSM 3637 / PP1</strain>
    </source>
</reference>
<gene>
    <name evidence="3" type="ORF">A994_03338</name>
</gene>
<feature type="domain" description="Glycosyltransferase subfamily 4-like N-terminal" evidence="2">
    <location>
        <begin position="3"/>
        <end position="102"/>
    </location>
</feature>
<sequence>MHPGLKKICEDLEIETIIAVSEVSNFHAVLSRWLFGNKVRIILSQHMNPEIFLDSPSKFRLIKFFYPRADKVVCVSKEVERILNDTYGISNTLTIYNMMDIEKNIQSSLEELPEDYNELFKGKIHEFKGKTNENGKIEEETFNFINVGRLTRQKGHWFLIRSFRQVVDKHQNARLFILGEGNLREKLEDLILELDLSENVFLLGDQENVFPFLANSDCFVFSSLWEGLPLSLIEAITVNLPVISADCKTGPREVLCPEFDFNKTVNYPYLGEHAILTKPFHNELLFKNLEESPLNESEKMLSELMIKIIKDPDFKEKYSNTRELADNFSYKKIIKEWDGLL</sequence>
<name>K2RDR3_METFP</name>
<proteinExistence type="predicted"/>
<dbReference type="AlphaFoldDB" id="K2RDR3"/>
<dbReference type="PATRIC" id="fig|1204725.3.peg.671"/>
<dbReference type="Proteomes" id="UP000007360">
    <property type="component" value="Unassembled WGS sequence"/>
</dbReference>
<dbReference type="InterPro" id="IPR001296">
    <property type="entry name" value="Glyco_trans_1"/>
</dbReference>
<keyword evidence="3" id="KW-0808">Transferase</keyword>
<evidence type="ECO:0000313" key="3">
    <source>
        <dbReference type="EMBL" id="EKF86484.1"/>
    </source>
</evidence>
<dbReference type="Pfam" id="PF13439">
    <property type="entry name" value="Glyco_transf_4"/>
    <property type="match status" value="1"/>
</dbReference>
<dbReference type="InterPro" id="IPR028098">
    <property type="entry name" value="Glyco_trans_4-like_N"/>
</dbReference>
<evidence type="ECO:0000259" key="1">
    <source>
        <dbReference type="Pfam" id="PF00534"/>
    </source>
</evidence>